<dbReference type="EMBL" id="CP048409">
    <property type="protein sequence ID" value="QIA06840.1"/>
    <property type="molecule type" value="Genomic_DNA"/>
</dbReference>
<dbReference type="RefSeq" id="WP_163344770.1">
    <property type="nucleotide sequence ID" value="NZ_CP048409.1"/>
</dbReference>
<organism evidence="3 4">
    <name type="scientific">Draconibacterium halophilum</name>
    <dbReference type="NCBI Taxonomy" id="2706887"/>
    <lineage>
        <taxon>Bacteria</taxon>
        <taxon>Pseudomonadati</taxon>
        <taxon>Bacteroidota</taxon>
        <taxon>Bacteroidia</taxon>
        <taxon>Marinilabiliales</taxon>
        <taxon>Prolixibacteraceae</taxon>
        <taxon>Draconibacterium</taxon>
    </lineage>
</organism>
<feature type="signal peptide" evidence="1">
    <location>
        <begin position="1"/>
        <end position="24"/>
    </location>
</feature>
<evidence type="ECO:0000313" key="4">
    <source>
        <dbReference type="Proteomes" id="UP000474630"/>
    </source>
</evidence>
<evidence type="ECO:0000313" key="3">
    <source>
        <dbReference type="EMBL" id="QIA06840.1"/>
    </source>
</evidence>
<accession>A0A6C0R926</accession>
<name>A0A6C0R926_9BACT</name>
<keyword evidence="1" id="KW-0732">Signal</keyword>
<proteinExistence type="predicted"/>
<dbReference type="AlphaFoldDB" id="A0A6C0R926"/>
<gene>
    <name evidence="3" type="ORF">G0Q07_03420</name>
</gene>
<protein>
    <submittedName>
        <fullName evidence="3">DUF4468 domain-containing protein</fullName>
    </submittedName>
</protein>
<evidence type="ECO:0000259" key="2">
    <source>
        <dbReference type="Pfam" id="PF14730"/>
    </source>
</evidence>
<sequence length="198" mass="22889">MVKFQKNSTILLLVLFSISLNVNSQSNSPELPIDLTTNKIMYTDVVHTDSTLLKADLFTLARIWFAETFRTSGAVIQMEDKESGVLIGKAIVPIIYKSFGVTHDLQNVLFTLSIYFKDGRYKYEMTDFIYQQQSPSPLIEFNDIPFEYIYFNKNLGVRKYNKKTRLSFVNQLDTQVKIILKDLISSMDKKNTPVDSEW</sequence>
<dbReference type="Gene3D" id="3.30.530.80">
    <property type="match status" value="1"/>
</dbReference>
<evidence type="ECO:0000256" key="1">
    <source>
        <dbReference type="SAM" id="SignalP"/>
    </source>
</evidence>
<reference evidence="3 4" key="1">
    <citation type="submission" date="2020-02" db="EMBL/GenBank/DDBJ databases">
        <title>Genome sequencing for Draconibacterium sp. strain M1.</title>
        <authorList>
            <person name="Park S.-J."/>
        </authorList>
    </citation>
    <scope>NUCLEOTIDE SEQUENCE [LARGE SCALE GENOMIC DNA]</scope>
    <source>
        <strain evidence="3 4">M1</strain>
    </source>
</reference>
<dbReference type="InterPro" id="IPR027823">
    <property type="entry name" value="DUF4468"/>
</dbReference>
<dbReference type="KEGG" id="drc:G0Q07_03420"/>
<feature type="domain" description="DUF4468" evidence="2">
    <location>
        <begin position="42"/>
        <end position="131"/>
    </location>
</feature>
<keyword evidence="4" id="KW-1185">Reference proteome</keyword>
<dbReference type="Proteomes" id="UP000474630">
    <property type="component" value="Chromosome"/>
</dbReference>
<dbReference type="Pfam" id="PF14730">
    <property type="entry name" value="DUF4468"/>
    <property type="match status" value="1"/>
</dbReference>
<feature type="chain" id="PRO_5025370166" evidence="1">
    <location>
        <begin position="25"/>
        <end position="198"/>
    </location>
</feature>